<proteinExistence type="inferred from homology"/>
<reference evidence="6 7" key="2">
    <citation type="journal article" date="2016" name="FEMS Yeast Res.">
        <title>Curation of the genome annotation of Pichia pastoris (Komagataella phaffii) CBS7435 from gene level to protein function.</title>
        <authorList>
            <person name="Valli M."/>
            <person name="Tatto N.E."/>
            <person name="Peymann A."/>
            <person name="Gruber C."/>
            <person name="Landes N."/>
            <person name="Ekker H."/>
            <person name="Thallinger G.G."/>
            <person name="Mattanovich D."/>
            <person name="Gasser B."/>
            <person name="Graf A.B."/>
        </authorList>
    </citation>
    <scope>GENOME REANNOTATION</scope>
    <source>
        <strain evidence="6 7">ATCC 76273 / CBS 7435 / CECT 11047 / NRRL Y-11430 / Wegner 21-1</strain>
    </source>
</reference>
<keyword evidence="2" id="KW-0285">Flavoprotein</keyword>
<dbReference type="SUPFAM" id="SSF51905">
    <property type="entry name" value="FAD/NAD(P)-binding domain"/>
    <property type="match status" value="2"/>
</dbReference>
<organism evidence="6 7">
    <name type="scientific">Komagataella phaffii (strain ATCC 76273 / CBS 7435 / CECT 11047 / NRRL Y-11430 / Wegner 21-1)</name>
    <name type="common">Yeast</name>
    <name type="synonym">Pichia pastoris</name>
    <dbReference type="NCBI Taxonomy" id="981350"/>
    <lineage>
        <taxon>Eukaryota</taxon>
        <taxon>Fungi</taxon>
        <taxon>Dikarya</taxon>
        <taxon>Ascomycota</taxon>
        <taxon>Saccharomycotina</taxon>
        <taxon>Pichiomycetes</taxon>
        <taxon>Pichiales</taxon>
        <taxon>Pichiaceae</taxon>
        <taxon>Komagataella</taxon>
    </lineage>
</organism>
<accession>A0A1G4KQI3</accession>
<sequence>MAHFRINMLQKRSVRRQIVIVGAGSYGIALAKELAPLVESMADVVLVSDSEQVIFLPSLVRLDALKNVANLFVGLEGLFAKTKVKLVVDHVVNITKRGVQLEHTGLLQYDYLVIATGAVWDNSILPAPTYNGDTNSFPGEAIQEARDIVIAGGGPLGVELAGEYASYFQEKSVTLVHSREKLLNDSYLDKVRDRAFLQLHKLGVKIILNRRATIKDQSVFLDDFQLKCDYLINCTGPKANPPPNSFKNFVNDKNEIIIGTKFRSLTNPQVFAIGDVTNFPRKGLEHRAACIKVVVHNLRQVLKGTSSYLIVKWRPDFMPSSAISIGPSGGVGQRHSLLRGVVSMGKRQSAKAKKHERYPQQLEDMICGDYYRFAFAGGCDSGRGGTAKDIRNSWSEVKGSVRRRRGDGGGGAGGGGYVGYGGDGGCGGDGGGGGGGCGGDGGG</sequence>
<evidence type="ECO:0000256" key="2">
    <source>
        <dbReference type="ARBA" id="ARBA00022630"/>
    </source>
</evidence>
<dbReference type="PRINTS" id="PR00368">
    <property type="entry name" value="FADPNR"/>
</dbReference>
<dbReference type="GO" id="GO:0050660">
    <property type="term" value="F:flavin adenine dinucleotide binding"/>
    <property type="evidence" value="ECO:0007669"/>
    <property type="project" value="TreeGrafter"/>
</dbReference>
<dbReference type="InterPro" id="IPR023753">
    <property type="entry name" value="FAD/NAD-binding_dom"/>
</dbReference>
<gene>
    <name evidence="6" type="primary">AIF1-3</name>
    <name evidence="6" type="ordered locus">PP7435_Chr3-0915</name>
</gene>
<dbReference type="Pfam" id="PF07992">
    <property type="entry name" value="Pyr_redox_2"/>
    <property type="match status" value="1"/>
</dbReference>
<reference evidence="6 7" key="1">
    <citation type="journal article" date="2011" name="J. Biotechnol.">
        <title>High-quality genome sequence of Pichia pastoris CBS7435.</title>
        <authorList>
            <person name="Kuberl A."/>
            <person name="Schneider J."/>
            <person name="Thallinger G.G."/>
            <person name="Anderl I."/>
            <person name="Wibberg D."/>
            <person name="Hajek T."/>
            <person name="Jaenicke S."/>
            <person name="Brinkrolf K."/>
            <person name="Goesmann A."/>
            <person name="Szczepanowski R."/>
            <person name="Puhler A."/>
            <person name="Schwab H."/>
            <person name="Glieder A."/>
            <person name="Pichler H."/>
        </authorList>
    </citation>
    <scope>NUCLEOTIDE SEQUENCE [LARGE SCALE GENOMIC DNA]</scope>
    <source>
        <strain evidence="7">ATCC 76273 / CBS 7435 / CECT 11047 / NRRL Y-11430 / Wegner 21-1</strain>
    </source>
</reference>
<dbReference type="PANTHER" id="PTHR43735">
    <property type="entry name" value="APOPTOSIS-INDUCING FACTOR 1"/>
    <property type="match status" value="1"/>
</dbReference>
<dbReference type="PRINTS" id="PR00469">
    <property type="entry name" value="PNDRDTASEII"/>
</dbReference>
<dbReference type="Proteomes" id="UP000006853">
    <property type="component" value="Chromosome 3"/>
</dbReference>
<evidence type="ECO:0000313" key="6">
    <source>
        <dbReference type="EMBL" id="SCV12276.1"/>
    </source>
</evidence>
<evidence type="ECO:0000256" key="3">
    <source>
        <dbReference type="ARBA" id="ARBA00022827"/>
    </source>
</evidence>
<name>A0A1G4KQI3_KOMPC</name>
<keyword evidence="4" id="KW-0560">Oxidoreductase</keyword>
<dbReference type="PANTHER" id="PTHR43735:SF3">
    <property type="entry name" value="FERROPTOSIS SUPPRESSOR PROTEIN 1"/>
    <property type="match status" value="1"/>
</dbReference>
<dbReference type="InterPro" id="IPR036188">
    <property type="entry name" value="FAD/NAD-bd_sf"/>
</dbReference>
<evidence type="ECO:0000256" key="1">
    <source>
        <dbReference type="ARBA" id="ARBA00006442"/>
    </source>
</evidence>
<dbReference type="GO" id="GO:0005737">
    <property type="term" value="C:cytoplasm"/>
    <property type="evidence" value="ECO:0007669"/>
    <property type="project" value="TreeGrafter"/>
</dbReference>
<dbReference type="AlphaFoldDB" id="A0A1G4KQI3"/>
<feature type="domain" description="FAD/NAD(P)-binding" evidence="5">
    <location>
        <begin position="17"/>
        <end position="285"/>
    </location>
</feature>
<evidence type="ECO:0000259" key="5">
    <source>
        <dbReference type="Pfam" id="PF07992"/>
    </source>
</evidence>
<evidence type="ECO:0000313" key="7">
    <source>
        <dbReference type="Proteomes" id="UP000006853"/>
    </source>
</evidence>
<protein>
    <submittedName>
        <fullName evidence="6">Apoptosis-inducing factor 1</fullName>
    </submittedName>
</protein>
<evidence type="ECO:0000256" key="4">
    <source>
        <dbReference type="ARBA" id="ARBA00023002"/>
    </source>
</evidence>
<dbReference type="SMR" id="A0A1G4KQI3"/>
<keyword evidence="3" id="KW-0274">FAD</keyword>
<dbReference type="Gene3D" id="3.50.50.100">
    <property type="match status" value="1"/>
</dbReference>
<keyword evidence="7" id="KW-1185">Reference proteome</keyword>
<dbReference type="GO" id="GO:0004174">
    <property type="term" value="F:electron-transferring-flavoprotein dehydrogenase activity"/>
    <property type="evidence" value="ECO:0007669"/>
    <property type="project" value="TreeGrafter"/>
</dbReference>
<dbReference type="EMBL" id="FR839630">
    <property type="protein sequence ID" value="SCV12276.1"/>
    <property type="molecule type" value="Genomic_DNA"/>
</dbReference>
<comment type="similarity">
    <text evidence="1">Belongs to the FAD-dependent oxidoreductase family.</text>
</comment>